<name>A0A8C0L0F9_CANLU</name>
<protein>
    <submittedName>
        <fullName evidence="2">Uncharacterized protein</fullName>
    </submittedName>
</protein>
<feature type="region of interest" description="Disordered" evidence="1">
    <location>
        <begin position="88"/>
        <end position="113"/>
    </location>
</feature>
<reference evidence="2" key="1">
    <citation type="submission" date="2025-08" db="UniProtKB">
        <authorList>
            <consortium name="Ensembl"/>
        </authorList>
    </citation>
    <scope>IDENTIFICATION</scope>
</reference>
<evidence type="ECO:0000313" key="2">
    <source>
        <dbReference type="Ensembl" id="ENSCAFP00020023037.1"/>
    </source>
</evidence>
<sequence>MSRASLTSSSSWYSASCCCITSRISVISCSLASSILRNLSRSPAMVSSSSRIRSSAALAWQVAGDPGPGQACLCGSCRDAHPAAASPHSCLSRRAPTAGKRPWGGRGTEGPPSMRFVARLQPSRLKEGPTAGAGPGPWPSGVTCFWRPESW</sequence>
<evidence type="ECO:0000313" key="3">
    <source>
        <dbReference type="Proteomes" id="UP000694391"/>
    </source>
</evidence>
<dbReference type="GeneTree" id="ENSGT01030000239476"/>
<dbReference type="AlphaFoldDB" id="A0A8C0L0F9"/>
<evidence type="ECO:0000256" key="1">
    <source>
        <dbReference type="SAM" id="MobiDB-lite"/>
    </source>
</evidence>
<dbReference type="Ensembl" id="ENSCAFT00020026653.1">
    <property type="protein sequence ID" value="ENSCAFP00020023037.1"/>
    <property type="gene ID" value="ENSCAFG00020018198.1"/>
</dbReference>
<dbReference type="Proteomes" id="UP000694391">
    <property type="component" value="Unplaced"/>
</dbReference>
<proteinExistence type="predicted"/>
<reference evidence="2" key="2">
    <citation type="submission" date="2025-09" db="UniProtKB">
        <authorList>
            <consortium name="Ensembl"/>
        </authorList>
    </citation>
    <scope>IDENTIFICATION</scope>
</reference>
<keyword evidence="3" id="KW-1185">Reference proteome</keyword>
<organism evidence="2 3">
    <name type="scientific">Canis lupus dingo</name>
    <name type="common">dingo</name>
    <dbReference type="NCBI Taxonomy" id="286419"/>
    <lineage>
        <taxon>Eukaryota</taxon>
        <taxon>Metazoa</taxon>
        <taxon>Chordata</taxon>
        <taxon>Craniata</taxon>
        <taxon>Vertebrata</taxon>
        <taxon>Euteleostomi</taxon>
        <taxon>Mammalia</taxon>
        <taxon>Eutheria</taxon>
        <taxon>Laurasiatheria</taxon>
        <taxon>Carnivora</taxon>
        <taxon>Caniformia</taxon>
        <taxon>Canidae</taxon>
        <taxon>Canis</taxon>
    </lineage>
</organism>
<accession>A0A8C0L0F9</accession>